<evidence type="ECO:0000259" key="2">
    <source>
        <dbReference type="Pfam" id="PF00501"/>
    </source>
</evidence>
<protein>
    <submittedName>
        <fullName evidence="3">AMP-dependent synthetase and ligase</fullName>
    </submittedName>
</protein>
<dbReference type="RefSeq" id="WP_008951619.1">
    <property type="nucleotide sequence ID" value="NZ_AHTH01000049.1"/>
</dbReference>
<dbReference type="AlphaFoldDB" id="H3ZI64"/>
<organism evidence="3 4">
    <name type="scientific">Alishewanella jeotgali KCTC 22429</name>
    <dbReference type="NCBI Taxonomy" id="1129374"/>
    <lineage>
        <taxon>Bacteria</taxon>
        <taxon>Pseudomonadati</taxon>
        <taxon>Pseudomonadota</taxon>
        <taxon>Gammaproteobacteria</taxon>
        <taxon>Alteromonadales</taxon>
        <taxon>Alteromonadaceae</taxon>
        <taxon>Alishewanella</taxon>
    </lineage>
</organism>
<keyword evidence="1 3" id="KW-0436">Ligase</keyword>
<keyword evidence="4" id="KW-1185">Reference proteome</keyword>
<comment type="caution">
    <text evidence="3">The sequence shown here is derived from an EMBL/GenBank/DDBJ whole genome shotgun (WGS) entry which is preliminary data.</text>
</comment>
<dbReference type="InterPro" id="IPR042099">
    <property type="entry name" value="ANL_N_sf"/>
</dbReference>
<feature type="domain" description="AMP-dependent synthetase/ligase" evidence="2">
    <location>
        <begin position="140"/>
        <end position="331"/>
    </location>
</feature>
<reference evidence="3 4" key="1">
    <citation type="journal article" date="2012" name="J. Bacteriol.">
        <title>Genome Sequence of Extracellular-Protease-Producing Alishewanella jeotgali Isolated from Traditional Korean Fermented Seafood.</title>
        <authorList>
            <person name="Jung J."/>
            <person name="Chun J."/>
            <person name="Park W."/>
        </authorList>
    </citation>
    <scope>NUCLEOTIDE SEQUENCE [LARGE SCALE GENOMIC DNA]</scope>
    <source>
        <strain evidence="3 4">KCTC 22429</strain>
    </source>
</reference>
<dbReference type="Proteomes" id="UP000012046">
    <property type="component" value="Unassembled WGS sequence"/>
</dbReference>
<dbReference type="Pfam" id="PF00501">
    <property type="entry name" value="AMP-binding"/>
    <property type="match status" value="2"/>
</dbReference>
<evidence type="ECO:0000313" key="4">
    <source>
        <dbReference type="Proteomes" id="UP000012046"/>
    </source>
</evidence>
<dbReference type="Pfam" id="PF23562">
    <property type="entry name" value="AMP-binding_C_3"/>
    <property type="match status" value="1"/>
</dbReference>
<dbReference type="InterPro" id="IPR000873">
    <property type="entry name" value="AMP-dep_synth/lig_dom"/>
</dbReference>
<accession>H3ZI64</accession>
<dbReference type="STRING" id="1129374.AJE_15374"/>
<dbReference type="SUPFAM" id="SSF56801">
    <property type="entry name" value="Acetyl-CoA synthetase-like"/>
    <property type="match status" value="1"/>
</dbReference>
<dbReference type="eggNOG" id="COG1022">
    <property type="taxonomic scope" value="Bacteria"/>
</dbReference>
<dbReference type="InterPro" id="IPR045851">
    <property type="entry name" value="AMP-bd_C_sf"/>
</dbReference>
<evidence type="ECO:0000256" key="1">
    <source>
        <dbReference type="ARBA" id="ARBA00022598"/>
    </source>
</evidence>
<proteinExistence type="predicted"/>
<dbReference type="PROSITE" id="PS00455">
    <property type="entry name" value="AMP_BINDING"/>
    <property type="match status" value="1"/>
</dbReference>
<dbReference type="PANTHER" id="PTHR43767">
    <property type="entry name" value="LONG-CHAIN-FATTY-ACID--COA LIGASE"/>
    <property type="match status" value="1"/>
</dbReference>
<dbReference type="PATRIC" id="fig|1129374.4.peg.3043"/>
<evidence type="ECO:0000313" key="3">
    <source>
        <dbReference type="EMBL" id="EHR39706.1"/>
    </source>
</evidence>
<feature type="domain" description="AMP-dependent synthetase/ligase" evidence="2">
    <location>
        <begin position="13"/>
        <end position="102"/>
    </location>
</feature>
<dbReference type="InterPro" id="IPR020845">
    <property type="entry name" value="AMP-binding_CS"/>
</dbReference>
<dbReference type="InterPro" id="IPR050237">
    <property type="entry name" value="ATP-dep_AMP-bd_enzyme"/>
</dbReference>
<dbReference type="Gene3D" id="3.30.300.30">
    <property type="match status" value="1"/>
</dbReference>
<dbReference type="Gene3D" id="3.40.50.12780">
    <property type="entry name" value="N-terminal domain of ligase-like"/>
    <property type="match status" value="1"/>
</dbReference>
<dbReference type="GO" id="GO:0016874">
    <property type="term" value="F:ligase activity"/>
    <property type="evidence" value="ECO:0007669"/>
    <property type="project" value="UniProtKB-KW"/>
</dbReference>
<dbReference type="PANTHER" id="PTHR43767:SF8">
    <property type="entry name" value="LONG-CHAIN-FATTY-ACID--COA LIGASE"/>
    <property type="match status" value="1"/>
</dbReference>
<sequence>MAKSVPLDFPSLRQFADRPALTDGQHSLSYQQLAAQVSQLANWLQQLPAQRFAISGPNSISWIIADLALAVSDKICVPLPRFFSAAQQAYILDTAAIEIVLETEPLAGSIASAVPGLWYRQMPPAGTHSIPSFPFLSGKVTFTSGTTGSPKGVCLSWAQQAATLAGLVKALGAEFSAEAQQQQLRHYSLLPLSTLLENQAGVYLPLALGQQIIVLNESQSGLSGSSKLDLAQLAQSLAHYQPHSLILTPQLLQALLLICQQQPALAASFRFIAVGGAHCAPALLAQAAQLGLPVYQGYGLSEAGSVVALNLPAANQPGSVGKALPHIQLRINAGQIEVKGQLYAGYLGEAARDADSWLATGDLGQQDGDGYLNIDGRSKQLLISSFGRNISPEWLEAELQLCPSIAQAMVCGDAKPWLSALIVPRSARQLTELSAQLQALNARLPDYAQIRTVLLLNEPFSSQNQQLTDNSRLRRQHILARYQQPIEQLYHLTPTTAEPVLVPLNQEHRDELLSAIN</sequence>
<name>H3ZI64_9ALTE</name>
<dbReference type="EMBL" id="AHTH01000049">
    <property type="protein sequence ID" value="EHR39706.1"/>
    <property type="molecule type" value="Genomic_DNA"/>
</dbReference>
<gene>
    <name evidence="3" type="ORF">AJE_15374</name>
</gene>